<reference evidence="12" key="2">
    <citation type="submission" date="2025-09" db="UniProtKB">
        <authorList>
            <consortium name="Ensembl"/>
        </authorList>
    </citation>
    <scope>IDENTIFICATION</scope>
</reference>
<evidence type="ECO:0000313" key="12">
    <source>
        <dbReference type="Ensembl" id="ENSEBUP00000021338.1"/>
    </source>
</evidence>
<dbReference type="InterPro" id="IPR004031">
    <property type="entry name" value="PMP22/EMP/MP20/Claudin"/>
</dbReference>
<evidence type="ECO:0000313" key="13">
    <source>
        <dbReference type="Proteomes" id="UP000694388"/>
    </source>
</evidence>
<keyword evidence="7" id="KW-0965">Cell junction</keyword>
<keyword evidence="6 11" id="KW-0812">Transmembrane</keyword>
<keyword evidence="9 11" id="KW-0472">Membrane</keyword>
<proteinExistence type="inferred from homology"/>
<reference evidence="12" key="1">
    <citation type="submission" date="2025-08" db="UniProtKB">
        <authorList>
            <consortium name="Ensembl"/>
        </authorList>
    </citation>
    <scope>IDENTIFICATION</scope>
</reference>
<keyword evidence="8 11" id="KW-1133">Transmembrane helix</keyword>
<sequence length="456" mass="50322">MQLDLTGTLIAILGWIVIASTLADEYWSVSTVAGSVITSVTIYENLWKSCAMDSMGLSNCRDFQSILGLSAYIQACRALVIGAVVLGFFGSIAAVIGMKCTRIGPRARKKKRLVAVSGGALYVLTGISCFTAITWYASRITTDFYNPLYPGMKYEFGSALYIGWAGSLLALGGGAMLCVEWCTDSEDNHRLHESYGRSAGRQCRNARHLKHQSTNKCPSPVKTRTDPFSFSNTNYESGNHNSSHNPRAKHMARSKLWSKQVNHNLVTKHPHSSNSNGFYEDHDQCGSKHNPSTTIANISQPKTRPNHNTSDSPTPKQNPKINHKSSPSQKHNSQNPSLKQNHNHNGCLNRTINHTSQNVSGNRRAGLQEPWTTGVDEHYPRQEGVCEGVAASLYVHHVIGQSLHPLAYLNITFSFGPAVYFAFFAGVLEVFGGLLLVTDFVKRKTIEKRYSQVLEM</sequence>
<evidence type="ECO:0000256" key="5">
    <source>
        <dbReference type="ARBA" id="ARBA00022475"/>
    </source>
</evidence>
<feature type="region of interest" description="Disordered" evidence="10">
    <location>
        <begin position="204"/>
        <end position="252"/>
    </location>
</feature>
<evidence type="ECO:0000256" key="3">
    <source>
        <dbReference type="ARBA" id="ARBA00008295"/>
    </source>
</evidence>
<evidence type="ECO:0000256" key="10">
    <source>
        <dbReference type="SAM" id="MobiDB-lite"/>
    </source>
</evidence>
<evidence type="ECO:0000256" key="1">
    <source>
        <dbReference type="ARBA" id="ARBA00004435"/>
    </source>
</evidence>
<accession>A0A8C4QVU6</accession>
<dbReference type="Pfam" id="PF00822">
    <property type="entry name" value="PMP22_Claudin"/>
    <property type="match status" value="1"/>
</dbReference>
<dbReference type="PANTHER" id="PTHR12002">
    <property type="entry name" value="CLAUDIN"/>
    <property type="match status" value="1"/>
</dbReference>
<evidence type="ECO:0000256" key="6">
    <source>
        <dbReference type="ARBA" id="ARBA00022692"/>
    </source>
</evidence>
<evidence type="ECO:0000256" key="8">
    <source>
        <dbReference type="ARBA" id="ARBA00022989"/>
    </source>
</evidence>
<dbReference type="PRINTS" id="PR01077">
    <property type="entry name" value="CLAUDIN"/>
</dbReference>
<dbReference type="Gene3D" id="1.20.140.150">
    <property type="match status" value="1"/>
</dbReference>
<dbReference type="InterPro" id="IPR006187">
    <property type="entry name" value="Claudin"/>
</dbReference>
<evidence type="ECO:0000256" key="2">
    <source>
        <dbReference type="ARBA" id="ARBA00004651"/>
    </source>
</evidence>
<feature type="region of interest" description="Disordered" evidence="10">
    <location>
        <begin position="266"/>
        <end position="367"/>
    </location>
</feature>
<keyword evidence="4" id="KW-0796">Tight junction</keyword>
<dbReference type="GeneTree" id="ENSGT00940000157650"/>
<feature type="transmembrane region" description="Helical" evidence="11">
    <location>
        <begin position="78"/>
        <end position="101"/>
    </location>
</feature>
<evidence type="ECO:0000256" key="9">
    <source>
        <dbReference type="ARBA" id="ARBA00023136"/>
    </source>
</evidence>
<evidence type="ECO:0000256" key="11">
    <source>
        <dbReference type="SAM" id="Phobius"/>
    </source>
</evidence>
<name>A0A8C4QVU6_EPTBU</name>
<keyword evidence="13" id="KW-1185">Reference proteome</keyword>
<evidence type="ECO:0000256" key="7">
    <source>
        <dbReference type="ARBA" id="ARBA00022949"/>
    </source>
</evidence>
<evidence type="ECO:0008006" key="14">
    <source>
        <dbReference type="Google" id="ProtNLM"/>
    </source>
</evidence>
<feature type="compositionally biased region" description="Polar residues" evidence="10">
    <location>
        <begin position="226"/>
        <end position="245"/>
    </location>
</feature>
<dbReference type="InterPro" id="IPR017974">
    <property type="entry name" value="Claudin_CS"/>
</dbReference>
<dbReference type="Ensembl" id="ENSEBUT00000021914.1">
    <property type="protein sequence ID" value="ENSEBUP00000021338.1"/>
    <property type="gene ID" value="ENSEBUG00000013187.1"/>
</dbReference>
<feature type="compositionally biased region" description="Basic residues" evidence="10">
    <location>
        <begin position="204"/>
        <end position="213"/>
    </location>
</feature>
<dbReference type="GO" id="GO:0005886">
    <property type="term" value="C:plasma membrane"/>
    <property type="evidence" value="ECO:0007669"/>
    <property type="project" value="UniProtKB-SubCell"/>
</dbReference>
<evidence type="ECO:0000256" key="4">
    <source>
        <dbReference type="ARBA" id="ARBA00022427"/>
    </source>
</evidence>
<keyword evidence="5" id="KW-1003">Cell membrane</keyword>
<dbReference type="GO" id="GO:0005198">
    <property type="term" value="F:structural molecule activity"/>
    <property type="evidence" value="ECO:0007669"/>
    <property type="project" value="InterPro"/>
</dbReference>
<dbReference type="Proteomes" id="UP000694388">
    <property type="component" value="Unplaced"/>
</dbReference>
<comment type="similarity">
    <text evidence="3">Belongs to the claudin family.</text>
</comment>
<organism evidence="12 13">
    <name type="scientific">Eptatretus burgeri</name>
    <name type="common">Inshore hagfish</name>
    <dbReference type="NCBI Taxonomy" id="7764"/>
    <lineage>
        <taxon>Eukaryota</taxon>
        <taxon>Metazoa</taxon>
        <taxon>Chordata</taxon>
        <taxon>Craniata</taxon>
        <taxon>Vertebrata</taxon>
        <taxon>Cyclostomata</taxon>
        <taxon>Myxini</taxon>
        <taxon>Myxiniformes</taxon>
        <taxon>Myxinidae</taxon>
        <taxon>Eptatretinae</taxon>
        <taxon>Eptatretus</taxon>
    </lineage>
</organism>
<protein>
    <recommendedName>
        <fullName evidence="14">Claudin</fullName>
    </recommendedName>
</protein>
<dbReference type="GO" id="GO:0005923">
    <property type="term" value="C:bicellular tight junction"/>
    <property type="evidence" value="ECO:0007669"/>
    <property type="project" value="UniProtKB-SubCell"/>
</dbReference>
<feature type="compositionally biased region" description="Polar residues" evidence="10">
    <location>
        <begin position="287"/>
        <end position="361"/>
    </location>
</feature>
<feature type="transmembrane region" description="Helical" evidence="11">
    <location>
        <begin position="113"/>
        <end position="137"/>
    </location>
</feature>
<comment type="subcellular location">
    <subcellularLocation>
        <location evidence="1">Cell junction</location>
        <location evidence="1">Tight junction</location>
    </subcellularLocation>
    <subcellularLocation>
        <location evidence="2">Cell membrane</location>
        <topology evidence="2">Multi-pass membrane protein</topology>
    </subcellularLocation>
</comment>
<dbReference type="AlphaFoldDB" id="A0A8C4QVU6"/>
<dbReference type="PROSITE" id="PS01346">
    <property type="entry name" value="CLAUDIN"/>
    <property type="match status" value="1"/>
</dbReference>